<dbReference type="CDD" id="cd12797">
    <property type="entry name" value="M23_peptidase"/>
    <property type="match status" value="1"/>
</dbReference>
<dbReference type="Gene3D" id="2.60.40.10">
    <property type="entry name" value="Immunoglobulins"/>
    <property type="match status" value="1"/>
</dbReference>
<dbReference type="RefSeq" id="WP_067760765.1">
    <property type="nucleotide sequence ID" value="NZ_CP015772.1"/>
</dbReference>
<dbReference type="STRING" id="1176587.A8C56_22100"/>
<dbReference type="InterPro" id="IPR011055">
    <property type="entry name" value="Dup_hybrid_motif"/>
</dbReference>
<protein>
    <submittedName>
        <fullName evidence="3">Peptidase M23</fullName>
    </submittedName>
</protein>
<dbReference type="Gene3D" id="2.70.70.10">
    <property type="entry name" value="Glucose Permease (Domain IIA)"/>
    <property type="match status" value="1"/>
</dbReference>
<organism evidence="3 4">
    <name type="scientific">Niabella ginsenosidivorans</name>
    <dbReference type="NCBI Taxonomy" id="1176587"/>
    <lineage>
        <taxon>Bacteria</taxon>
        <taxon>Pseudomonadati</taxon>
        <taxon>Bacteroidota</taxon>
        <taxon>Chitinophagia</taxon>
        <taxon>Chitinophagales</taxon>
        <taxon>Chitinophagaceae</taxon>
        <taxon>Niabella</taxon>
    </lineage>
</organism>
<dbReference type="PANTHER" id="PTHR21666">
    <property type="entry name" value="PEPTIDASE-RELATED"/>
    <property type="match status" value="1"/>
</dbReference>
<dbReference type="InterPro" id="IPR016047">
    <property type="entry name" value="M23ase_b-sheet_dom"/>
</dbReference>
<dbReference type="InterPro" id="IPR050570">
    <property type="entry name" value="Cell_wall_metabolism_enzyme"/>
</dbReference>
<dbReference type="AlphaFoldDB" id="A0A1A9I7K7"/>
<evidence type="ECO:0000313" key="4">
    <source>
        <dbReference type="Proteomes" id="UP000077667"/>
    </source>
</evidence>
<dbReference type="KEGG" id="nia:A8C56_22100"/>
<dbReference type="Pfam" id="PF01551">
    <property type="entry name" value="Peptidase_M23"/>
    <property type="match status" value="1"/>
</dbReference>
<feature type="region of interest" description="Disordered" evidence="1">
    <location>
        <begin position="562"/>
        <end position="624"/>
    </location>
</feature>
<feature type="compositionally biased region" description="Basic residues" evidence="1">
    <location>
        <begin position="601"/>
        <end position="612"/>
    </location>
</feature>
<dbReference type="SUPFAM" id="SSF51261">
    <property type="entry name" value="Duplicated hybrid motif"/>
    <property type="match status" value="1"/>
</dbReference>
<name>A0A1A9I7K7_9BACT</name>
<proteinExistence type="predicted"/>
<dbReference type="OrthoDB" id="9810477at2"/>
<dbReference type="PANTHER" id="PTHR21666:SF270">
    <property type="entry name" value="MUREIN HYDROLASE ACTIVATOR ENVC"/>
    <property type="match status" value="1"/>
</dbReference>
<reference evidence="3 4" key="1">
    <citation type="submission" date="2016-05" db="EMBL/GenBank/DDBJ databases">
        <title>Niabella ginsenosidivorans BS26 whole genome sequencing.</title>
        <authorList>
            <person name="Im W.T."/>
            <person name="Siddiqi M.Z."/>
        </authorList>
    </citation>
    <scope>NUCLEOTIDE SEQUENCE [LARGE SCALE GENOMIC DNA]</scope>
    <source>
        <strain evidence="3 4">BS26</strain>
    </source>
</reference>
<evidence type="ECO:0000256" key="1">
    <source>
        <dbReference type="SAM" id="MobiDB-lite"/>
    </source>
</evidence>
<accession>A0A1A9I7K7</accession>
<feature type="domain" description="M23ase beta-sheet core" evidence="2">
    <location>
        <begin position="55"/>
        <end position="121"/>
    </location>
</feature>
<evidence type="ECO:0000313" key="3">
    <source>
        <dbReference type="EMBL" id="ANH83315.1"/>
    </source>
</evidence>
<dbReference type="InterPro" id="IPR013783">
    <property type="entry name" value="Ig-like_fold"/>
</dbReference>
<sequence>MAKYLFLSVFLLLGGVVDGQLYKKPDYEQDYFRWPTLLKPDIVANMGELRPNHWHMGLDVRTNQVVNQRVVATADGYIAFVGIEPLSWGRWIIIDHPNGWSTLYGHLNDFRPDLEKYVKEHQYRNESWETHLTIPPGKFPVKKGDFIAFSGTTGGSQGPHVHWEIIDTRSGKRLNPDLFGTPLTDHTAPTITKLVLYNRTNSTYDQYPSIYSVNGSGTACTVHGGSISTALNNLSFAIQAYDTWGRPGSRIGIYSARVFFDDKEISSFYIDSISYNDTRYMNAQVDYKMKATGGAWVQHTSKLPGDRGGVYYDLGWNNNTIRLKDTAAHAIRILVSDTRGNTATLSFRLKNNGAAPPAAKQYDWLPNRLNRIFKEDFEAYIPMFALYDKMNPGYSKYPSSGGSSISAKHRLGASYIPVQSDFEIRIKPETTIAPEDRDRIIIKRTAGSATTIKKAVWYGNWITAPFRDFGTYEAFIDKTPPTINDPANLNRASGIAFTPHDNSGIAGFRAEVDGKWIRFTNDKGKTYLYSFDEKVPAGEHTLKVTVTDVAGNKTIKSWSFRRGAPFTEKEPVQQKSGGAKRSLKTTGKQSNHKTSTSKSKNGSRHSAGKKAPAKSAHTGSKKKK</sequence>
<dbReference type="Proteomes" id="UP000077667">
    <property type="component" value="Chromosome"/>
</dbReference>
<gene>
    <name evidence="3" type="ORF">A8C56_22100</name>
</gene>
<dbReference type="GO" id="GO:0004222">
    <property type="term" value="F:metalloendopeptidase activity"/>
    <property type="evidence" value="ECO:0007669"/>
    <property type="project" value="TreeGrafter"/>
</dbReference>
<dbReference type="EMBL" id="CP015772">
    <property type="protein sequence ID" value="ANH83315.1"/>
    <property type="molecule type" value="Genomic_DNA"/>
</dbReference>
<keyword evidence="4" id="KW-1185">Reference proteome</keyword>
<evidence type="ECO:0000259" key="2">
    <source>
        <dbReference type="Pfam" id="PF01551"/>
    </source>
</evidence>